<accession>A0ABQ7H031</accession>
<dbReference type="Proteomes" id="UP000815325">
    <property type="component" value="Unassembled WGS sequence"/>
</dbReference>
<evidence type="ECO:0000313" key="2">
    <source>
        <dbReference type="Proteomes" id="UP000815325"/>
    </source>
</evidence>
<keyword evidence="2" id="KW-1185">Reference proteome</keyword>
<name>A0ABQ7H031_DUNSA</name>
<dbReference type="EMBL" id="MU069520">
    <property type="protein sequence ID" value="KAF5840214.1"/>
    <property type="molecule type" value="Genomic_DNA"/>
</dbReference>
<evidence type="ECO:0000313" key="1">
    <source>
        <dbReference type="EMBL" id="KAF5840214.1"/>
    </source>
</evidence>
<reference evidence="1" key="1">
    <citation type="submission" date="2017-08" db="EMBL/GenBank/DDBJ databases">
        <authorList>
            <person name="Polle J.E."/>
            <person name="Barry K."/>
            <person name="Cushman J."/>
            <person name="Schmutz J."/>
            <person name="Tran D."/>
            <person name="Hathwaick L.T."/>
            <person name="Yim W.C."/>
            <person name="Jenkins J."/>
            <person name="Mckie-Krisberg Z.M."/>
            <person name="Prochnik S."/>
            <person name="Lindquist E."/>
            <person name="Dockter R.B."/>
            <person name="Adam C."/>
            <person name="Molina H."/>
            <person name="Bunkerborg J."/>
            <person name="Jin E."/>
            <person name="Buchheim M."/>
            <person name="Magnuson J."/>
        </authorList>
    </citation>
    <scope>NUCLEOTIDE SEQUENCE</scope>
    <source>
        <strain evidence="1">CCAP 19/18</strain>
    </source>
</reference>
<proteinExistence type="predicted"/>
<comment type="caution">
    <text evidence="1">The sequence shown here is derived from an EMBL/GenBank/DDBJ whole genome shotgun (WGS) entry which is preliminary data.</text>
</comment>
<gene>
    <name evidence="1" type="ORF">DUNSADRAFT_17431</name>
</gene>
<protein>
    <submittedName>
        <fullName evidence="1">Uncharacterized protein</fullName>
    </submittedName>
</protein>
<sequence length="129" mass="15553">MSRPIYENWPQQEPLEDGCRAKWFRNIPRTQIIQRWIDHIGSRALQKKRKYGFTYFQKQNPVEWKKHVRVVHYRHMNSWEATYRNGSLIFHSAGGAHKREKYSNSVFPKCQESNAKTSFARQLKPSFLR</sequence>
<organism evidence="1 2">
    <name type="scientific">Dunaliella salina</name>
    <name type="common">Green alga</name>
    <name type="synonym">Protococcus salinus</name>
    <dbReference type="NCBI Taxonomy" id="3046"/>
    <lineage>
        <taxon>Eukaryota</taxon>
        <taxon>Viridiplantae</taxon>
        <taxon>Chlorophyta</taxon>
        <taxon>core chlorophytes</taxon>
        <taxon>Chlorophyceae</taxon>
        <taxon>CS clade</taxon>
        <taxon>Chlamydomonadales</taxon>
        <taxon>Dunaliellaceae</taxon>
        <taxon>Dunaliella</taxon>
    </lineage>
</organism>